<keyword evidence="3" id="KW-1185">Reference proteome</keyword>
<accession>A0A9X0L6B7</accession>
<feature type="signal peptide" evidence="1">
    <location>
        <begin position="1"/>
        <end position="24"/>
    </location>
</feature>
<organism evidence="2 3">
    <name type="scientific">Solirubrum puertoriconensis</name>
    <dbReference type="NCBI Taxonomy" id="1751427"/>
    <lineage>
        <taxon>Bacteria</taxon>
        <taxon>Pseudomonadati</taxon>
        <taxon>Bacteroidota</taxon>
        <taxon>Cytophagia</taxon>
        <taxon>Cytophagales</taxon>
    </lineage>
</organism>
<dbReference type="EMBL" id="LNAL01000003">
    <property type="protein sequence ID" value="KUG09684.1"/>
    <property type="molecule type" value="Genomic_DNA"/>
</dbReference>
<protein>
    <recommendedName>
        <fullName evidence="4">DUF3048 domain-containing protein</fullName>
    </recommendedName>
</protein>
<name>A0A9X0L6B7_SOLP1</name>
<gene>
    <name evidence="2" type="ORF">ASU33_18530</name>
</gene>
<dbReference type="AlphaFoldDB" id="A0A9X0L6B7"/>
<reference evidence="2 3" key="1">
    <citation type="submission" date="2015-11" db="EMBL/GenBank/DDBJ databases">
        <title>Solirubrum puertoriconensis gen. nov. an environmental bacteria isolated in Puerto Rico.</title>
        <authorList>
            <person name="Cuebas-Irizarry M.F."/>
            <person name="Montalvo-Rodriguez R."/>
        </authorList>
    </citation>
    <scope>NUCLEOTIDE SEQUENCE [LARGE SCALE GENOMIC DNA]</scope>
    <source>
        <strain evidence="2 3">MC1A</strain>
    </source>
</reference>
<evidence type="ECO:0008006" key="4">
    <source>
        <dbReference type="Google" id="ProtNLM"/>
    </source>
</evidence>
<evidence type="ECO:0000256" key="1">
    <source>
        <dbReference type="SAM" id="SignalP"/>
    </source>
</evidence>
<dbReference type="Proteomes" id="UP000054223">
    <property type="component" value="Unassembled WGS sequence"/>
</dbReference>
<proteinExistence type="predicted"/>
<comment type="caution">
    <text evidence="2">The sequence shown here is derived from an EMBL/GenBank/DDBJ whole genome shotgun (WGS) entry which is preliminary data.</text>
</comment>
<keyword evidence="1" id="KW-0732">Signal</keyword>
<sequence length="304" mass="33465">MQKIVALGALAALLLLPGSAPRSARQTEPAKLMVVPSAFPLEFDKVITQAGGSYDVVLLAVRSRMPFSTKDGGPPAQREVYYAEAVCRNNSTANLKILFHGVPLRTEPHPRYGAGQYWRTQTTAWAQAAATSSPDGPLWSTEGNNAVAKYQTEPLRTVYPYPHPYEFQAPEVDQSLYNDERQQVYQYSLKQDVPMLARPKPLATGLLRTATPNEGVFFLVAPKAKQTLTLPAQIARTDDSFRQTAPAGAVIYAGSGSPVAREVFGVFRAYSWRSEQVRHHLPGKPPQRWLFITADEVADQITAP</sequence>
<evidence type="ECO:0000313" key="3">
    <source>
        <dbReference type="Proteomes" id="UP000054223"/>
    </source>
</evidence>
<dbReference type="RefSeq" id="WP_059067904.1">
    <property type="nucleotide sequence ID" value="NZ_LNAL01000003.1"/>
</dbReference>
<evidence type="ECO:0000313" key="2">
    <source>
        <dbReference type="EMBL" id="KUG09684.1"/>
    </source>
</evidence>
<feature type="chain" id="PRO_5040947845" description="DUF3048 domain-containing protein" evidence="1">
    <location>
        <begin position="25"/>
        <end position="304"/>
    </location>
</feature>